<dbReference type="KEGG" id="cvn:111101243"/>
<evidence type="ECO:0000256" key="1">
    <source>
        <dbReference type="SAM" id="Phobius"/>
    </source>
</evidence>
<proteinExistence type="predicted"/>
<sequence>MSGNFMTGECLSGMKIKSLFVSFTLMLPVWFEKVQTSFKELSSLFGSNIICCATATCLIVFFILKVIFDLQCLVFSSTYVRQKVFKPFKTKRLAIICIILLNFSSSDCPIQLISHNNADGEEVCCNPIACDPGFYVRTCQSNGTDDVCVPCDANTYLLDPTNSSYPLPCVKAAECPPETVMASEFPPSGFGCNIRCRCDENRGFLGNDPCNCKRAPVIKNDNDSQGLGMLLKHMKFNTQDQTLNTVITVVFTLTMVIFLIGCVYTVTLSWTVSKIRRPRVTTASWI</sequence>
<organism evidence="2 3">
    <name type="scientific">Crassostrea virginica</name>
    <name type="common">Eastern oyster</name>
    <dbReference type="NCBI Taxonomy" id="6565"/>
    <lineage>
        <taxon>Eukaryota</taxon>
        <taxon>Metazoa</taxon>
        <taxon>Spiralia</taxon>
        <taxon>Lophotrochozoa</taxon>
        <taxon>Mollusca</taxon>
        <taxon>Bivalvia</taxon>
        <taxon>Autobranchia</taxon>
        <taxon>Pteriomorphia</taxon>
        <taxon>Ostreida</taxon>
        <taxon>Ostreoidea</taxon>
        <taxon>Ostreidae</taxon>
        <taxon>Crassostrea</taxon>
    </lineage>
</organism>
<dbReference type="Proteomes" id="UP000694844">
    <property type="component" value="Chromosome 6"/>
</dbReference>
<dbReference type="OrthoDB" id="6065381at2759"/>
<gene>
    <name evidence="3" type="primary">LOC111101243</name>
</gene>
<dbReference type="GeneID" id="111101243"/>
<evidence type="ECO:0000313" key="2">
    <source>
        <dbReference type="Proteomes" id="UP000694844"/>
    </source>
</evidence>
<name>A0A8B8ADY8_CRAVI</name>
<dbReference type="RefSeq" id="XP_022289380.1">
    <property type="nucleotide sequence ID" value="XM_022433672.1"/>
</dbReference>
<reference evidence="3" key="1">
    <citation type="submission" date="2025-08" db="UniProtKB">
        <authorList>
            <consortium name="RefSeq"/>
        </authorList>
    </citation>
    <scope>IDENTIFICATION</scope>
    <source>
        <tissue evidence="3">Whole sample</tissue>
    </source>
</reference>
<dbReference type="Gene3D" id="2.10.50.10">
    <property type="entry name" value="Tumor Necrosis Factor Receptor, subunit A, domain 2"/>
    <property type="match status" value="1"/>
</dbReference>
<keyword evidence="2" id="KW-1185">Reference proteome</keyword>
<keyword evidence="1" id="KW-0472">Membrane</keyword>
<feature type="transmembrane region" description="Helical" evidence="1">
    <location>
        <begin position="12"/>
        <end position="31"/>
    </location>
</feature>
<protein>
    <submittedName>
        <fullName evidence="3">Uncharacterized protein LOC111101243 isoform X1</fullName>
    </submittedName>
</protein>
<feature type="transmembrane region" description="Helical" evidence="1">
    <location>
        <begin position="246"/>
        <end position="270"/>
    </location>
</feature>
<keyword evidence="1" id="KW-1133">Transmembrane helix</keyword>
<evidence type="ECO:0000313" key="3">
    <source>
        <dbReference type="RefSeq" id="XP_022289380.1"/>
    </source>
</evidence>
<dbReference type="SUPFAM" id="SSF57586">
    <property type="entry name" value="TNF receptor-like"/>
    <property type="match status" value="1"/>
</dbReference>
<dbReference type="AlphaFoldDB" id="A0A8B8ADY8"/>
<feature type="transmembrane region" description="Helical" evidence="1">
    <location>
        <begin position="43"/>
        <end position="68"/>
    </location>
</feature>
<keyword evidence="1" id="KW-0812">Transmembrane</keyword>
<accession>A0A8B8ADY8</accession>